<evidence type="ECO:0000256" key="1">
    <source>
        <dbReference type="ARBA" id="ARBA00004496"/>
    </source>
</evidence>
<dbReference type="RefSeq" id="WP_239798018.1">
    <property type="nucleotide sequence ID" value="NZ_OU912926.1"/>
</dbReference>
<evidence type="ECO:0000256" key="5">
    <source>
        <dbReference type="ARBA" id="ARBA00023210"/>
    </source>
</evidence>
<dbReference type="EMBL" id="OU912926">
    <property type="protein sequence ID" value="CAG9934376.1"/>
    <property type="molecule type" value="Genomic_DNA"/>
</dbReference>
<keyword evidence="6" id="KW-0131">Cell cycle</keyword>
<protein>
    <recommendedName>
        <fullName evidence="2">Cell division protein ZapA</fullName>
    </recommendedName>
    <alternativeName>
        <fullName evidence="9">Z ring-associated protein ZapA</fullName>
    </alternativeName>
</protein>
<gene>
    <name evidence="10" type="primary">zapA</name>
    <name evidence="10" type="ORF">NTG6680_3127</name>
</gene>
<evidence type="ECO:0000313" key="11">
    <source>
        <dbReference type="Proteomes" id="UP000839052"/>
    </source>
</evidence>
<sequence>MSSESARTLNVTILDREFRVVCSEVERPELLDAVAYLDKKMHEIRDIGKIITIERIAIMSALNIAHELLTTRLGSGFDMSEFKRRMERMEATIDAVLTE</sequence>
<comment type="subunit">
    <text evidence="8">Homodimer. Interacts with FtsZ.</text>
</comment>
<dbReference type="InterPro" id="IPR036192">
    <property type="entry name" value="Cell_div_ZapA-like_sf"/>
</dbReference>
<dbReference type="InterPro" id="IPR042233">
    <property type="entry name" value="Cell_div_ZapA_N"/>
</dbReference>
<dbReference type="GO" id="GO:0051301">
    <property type="term" value="P:cell division"/>
    <property type="evidence" value="ECO:0007669"/>
    <property type="project" value="UniProtKB-KW"/>
</dbReference>
<dbReference type="Gene3D" id="3.30.160.880">
    <property type="entry name" value="Cell division protein ZapA protomer, N-terminal domain"/>
    <property type="match status" value="1"/>
</dbReference>
<evidence type="ECO:0000256" key="4">
    <source>
        <dbReference type="ARBA" id="ARBA00022618"/>
    </source>
</evidence>
<dbReference type="SUPFAM" id="SSF102829">
    <property type="entry name" value="Cell division protein ZapA-like"/>
    <property type="match status" value="1"/>
</dbReference>
<dbReference type="Proteomes" id="UP000839052">
    <property type="component" value="Chromosome"/>
</dbReference>
<proteinExistence type="predicted"/>
<dbReference type="PANTHER" id="PTHR34981:SF1">
    <property type="entry name" value="CELL DIVISION PROTEIN ZAPA"/>
    <property type="match status" value="1"/>
</dbReference>
<accession>A0ABN8ANR9</accession>
<evidence type="ECO:0000256" key="8">
    <source>
        <dbReference type="ARBA" id="ARBA00026068"/>
    </source>
</evidence>
<dbReference type="InterPro" id="IPR007838">
    <property type="entry name" value="Cell_div_ZapA-like"/>
</dbReference>
<comment type="function">
    <text evidence="7">Activator of cell division through the inhibition of FtsZ GTPase activity, therefore promoting FtsZ assembly into bundles of protofilaments necessary for the formation of the division Z ring. It is recruited early at mid-cell but it is not essential for cell division.</text>
</comment>
<evidence type="ECO:0000256" key="2">
    <source>
        <dbReference type="ARBA" id="ARBA00015195"/>
    </source>
</evidence>
<dbReference type="Gene3D" id="1.20.5.50">
    <property type="match status" value="1"/>
</dbReference>
<name>A0ABN8ANR9_9PROT</name>
<organism evidence="10 11">
    <name type="scientific">Candidatus Nitrotoga arctica</name>
    <dbReference type="NCBI Taxonomy" id="453162"/>
    <lineage>
        <taxon>Bacteria</taxon>
        <taxon>Pseudomonadati</taxon>
        <taxon>Pseudomonadota</taxon>
        <taxon>Betaproteobacteria</taxon>
        <taxon>Nitrosomonadales</taxon>
        <taxon>Gallionellaceae</taxon>
        <taxon>Candidatus Nitrotoga</taxon>
    </lineage>
</organism>
<reference evidence="10 11" key="1">
    <citation type="submission" date="2021-10" db="EMBL/GenBank/DDBJ databases">
        <authorList>
            <person name="Koch H."/>
        </authorList>
    </citation>
    <scope>NUCLEOTIDE SEQUENCE [LARGE SCALE GENOMIC DNA]</scope>
    <source>
        <strain evidence="10">6680</strain>
    </source>
</reference>
<evidence type="ECO:0000313" key="10">
    <source>
        <dbReference type="EMBL" id="CAG9934376.1"/>
    </source>
</evidence>
<evidence type="ECO:0000256" key="6">
    <source>
        <dbReference type="ARBA" id="ARBA00023306"/>
    </source>
</evidence>
<comment type="subcellular location">
    <subcellularLocation>
        <location evidence="1">Cytoplasm</location>
    </subcellularLocation>
</comment>
<evidence type="ECO:0000256" key="9">
    <source>
        <dbReference type="ARBA" id="ARBA00033158"/>
    </source>
</evidence>
<evidence type="ECO:0000256" key="7">
    <source>
        <dbReference type="ARBA" id="ARBA00024910"/>
    </source>
</evidence>
<keyword evidence="3" id="KW-0963">Cytoplasm</keyword>
<dbReference type="PANTHER" id="PTHR34981">
    <property type="entry name" value="CELL DIVISION PROTEIN ZAPA"/>
    <property type="match status" value="1"/>
</dbReference>
<keyword evidence="4 10" id="KW-0132">Cell division</keyword>
<keyword evidence="11" id="KW-1185">Reference proteome</keyword>
<keyword evidence="5" id="KW-0717">Septation</keyword>
<dbReference type="Pfam" id="PF05164">
    <property type="entry name" value="ZapA"/>
    <property type="match status" value="1"/>
</dbReference>
<evidence type="ECO:0000256" key="3">
    <source>
        <dbReference type="ARBA" id="ARBA00022490"/>
    </source>
</evidence>